<protein>
    <submittedName>
        <fullName evidence="2">ISL3 family transposase</fullName>
    </submittedName>
</protein>
<dbReference type="Pfam" id="PF01610">
    <property type="entry name" value="DDE_Tnp_ISL3"/>
    <property type="match status" value="1"/>
</dbReference>
<gene>
    <name evidence="2" type="ORF">EB820_14290</name>
</gene>
<dbReference type="AlphaFoldDB" id="A0A3M8ASV6"/>
<evidence type="ECO:0000313" key="3">
    <source>
        <dbReference type="Proteomes" id="UP000276178"/>
    </source>
</evidence>
<name>A0A3M8ASV6_9BACL</name>
<evidence type="ECO:0000313" key="2">
    <source>
        <dbReference type="EMBL" id="RNB54219.1"/>
    </source>
</evidence>
<accession>A0A3M8ASV6</accession>
<feature type="non-terminal residue" evidence="2">
    <location>
        <position position="1"/>
    </location>
</feature>
<feature type="domain" description="Transposase IS204/IS1001/IS1096/IS1165 DDE" evidence="1">
    <location>
        <begin position="1"/>
        <end position="51"/>
    </location>
</feature>
<organism evidence="2 3">
    <name type="scientific">Brevibacillus agri</name>
    <dbReference type="NCBI Taxonomy" id="51101"/>
    <lineage>
        <taxon>Bacteria</taxon>
        <taxon>Bacillati</taxon>
        <taxon>Bacillota</taxon>
        <taxon>Bacilli</taxon>
        <taxon>Bacillales</taxon>
        <taxon>Paenibacillaceae</taxon>
        <taxon>Brevibacillus</taxon>
    </lineage>
</organism>
<dbReference type="Proteomes" id="UP000276178">
    <property type="component" value="Unassembled WGS sequence"/>
</dbReference>
<proteinExistence type="predicted"/>
<dbReference type="PANTHER" id="PTHR33498">
    <property type="entry name" value="TRANSPOSASE FOR INSERTION SEQUENCE ELEMENT IS1557"/>
    <property type="match status" value="1"/>
</dbReference>
<dbReference type="PANTHER" id="PTHR33498:SF1">
    <property type="entry name" value="TRANSPOSASE FOR INSERTION SEQUENCE ELEMENT IS1557"/>
    <property type="match status" value="1"/>
</dbReference>
<dbReference type="EMBL" id="RHHN01000041">
    <property type="protein sequence ID" value="RNB54219.1"/>
    <property type="molecule type" value="Genomic_DNA"/>
</dbReference>
<evidence type="ECO:0000259" key="1">
    <source>
        <dbReference type="Pfam" id="PF01610"/>
    </source>
</evidence>
<dbReference type="InterPro" id="IPR002560">
    <property type="entry name" value="Transposase_DDE"/>
</dbReference>
<dbReference type="InterPro" id="IPR047951">
    <property type="entry name" value="Transpos_ISL3"/>
</dbReference>
<dbReference type="RefSeq" id="WP_148039197.1">
    <property type="nucleotide sequence ID" value="NZ_RHHN01000041.1"/>
</dbReference>
<sequence length="59" mass="7093">AKTIVQWRQSVQNYFSFRVTNAPIEGTHNKVKVIKRRAYGYRNIERFKIRIRLECKPAI</sequence>
<reference evidence="2 3" key="1">
    <citation type="submission" date="2018-10" db="EMBL/GenBank/DDBJ databases">
        <title>Phylogenomics of Brevibacillus.</title>
        <authorList>
            <person name="Dunlap C."/>
        </authorList>
    </citation>
    <scope>NUCLEOTIDE SEQUENCE [LARGE SCALE GENOMIC DNA]</scope>
    <source>
        <strain evidence="2 3">NRRL NRS 1219</strain>
    </source>
</reference>
<comment type="caution">
    <text evidence="2">The sequence shown here is derived from an EMBL/GenBank/DDBJ whole genome shotgun (WGS) entry which is preliminary data.</text>
</comment>